<evidence type="ECO:0000313" key="2">
    <source>
        <dbReference type="RefSeq" id="XP_056694344.1"/>
    </source>
</evidence>
<evidence type="ECO:0000313" key="1">
    <source>
        <dbReference type="Proteomes" id="UP000813463"/>
    </source>
</evidence>
<protein>
    <recommendedName>
        <fullName evidence="3">Ubiquitin-like protease family profile domain-containing protein</fullName>
    </recommendedName>
</protein>
<name>A0ABM3RFF5_SPIOL</name>
<dbReference type="RefSeq" id="XP_056694344.1">
    <property type="nucleotide sequence ID" value="XM_056838366.1"/>
</dbReference>
<sequence length="323" mass="37880">MIYHDSLKIYNLNSIYKSENSISTLERHNRTTTNMKIMDKKIENNVSCEEILRNIWVLVNETKKRLDDLESVIQSKSKINMGNANNIGSNDSCEEILRNIWIMVNDTHKILEDLESMIQSKSENNMDSANNFVNAYMLEKFDRQWRDPISMNRLYLPTHFHDLMLLGANPSSPIKYLKWNVSLVWYIPRGKRLDAIEKVYIPLFEQDHCFLVVIDLVSKVNYIVGSVAVNDQCEEKVFKLLKRCSVKYLKEEKMHRLFGDTLTYPFHIINLSLNSKVDSRVYLLTYLDVKDIKDCAHITLTGNEIQKQRVYFCTELFLSSLNE</sequence>
<reference evidence="2" key="2">
    <citation type="submission" date="2025-08" db="UniProtKB">
        <authorList>
            <consortium name="RefSeq"/>
        </authorList>
    </citation>
    <scope>IDENTIFICATION</scope>
    <source>
        <tissue evidence="2">Leaf</tissue>
    </source>
</reference>
<dbReference type="Proteomes" id="UP000813463">
    <property type="component" value="Chromosome 3"/>
</dbReference>
<reference evidence="1" key="1">
    <citation type="journal article" date="2021" name="Nat. Commun.">
        <title>Genomic analyses provide insights into spinach domestication and the genetic basis of agronomic traits.</title>
        <authorList>
            <person name="Cai X."/>
            <person name="Sun X."/>
            <person name="Xu C."/>
            <person name="Sun H."/>
            <person name="Wang X."/>
            <person name="Ge C."/>
            <person name="Zhang Z."/>
            <person name="Wang Q."/>
            <person name="Fei Z."/>
            <person name="Jiao C."/>
            <person name="Wang Q."/>
        </authorList>
    </citation>
    <scope>NUCLEOTIDE SEQUENCE [LARGE SCALE GENOMIC DNA]</scope>
    <source>
        <strain evidence="1">cv. Varoflay</strain>
    </source>
</reference>
<organism evidence="1 2">
    <name type="scientific">Spinacia oleracea</name>
    <name type="common">Spinach</name>
    <dbReference type="NCBI Taxonomy" id="3562"/>
    <lineage>
        <taxon>Eukaryota</taxon>
        <taxon>Viridiplantae</taxon>
        <taxon>Streptophyta</taxon>
        <taxon>Embryophyta</taxon>
        <taxon>Tracheophyta</taxon>
        <taxon>Spermatophyta</taxon>
        <taxon>Magnoliopsida</taxon>
        <taxon>eudicotyledons</taxon>
        <taxon>Gunneridae</taxon>
        <taxon>Pentapetalae</taxon>
        <taxon>Caryophyllales</taxon>
        <taxon>Chenopodiaceae</taxon>
        <taxon>Chenopodioideae</taxon>
        <taxon>Anserineae</taxon>
        <taxon>Spinacia</taxon>
    </lineage>
</organism>
<evidence type="ECO:0008006" key="3">
    <source>
        <dbReference type="Google" id="ProtNLM"/>
    </source>
</evidence>
<keyword evidence="1" id="KW-1185">Reference proteome</keyword>
<dbReference type="GeneID" id="110779006"/>
<proteinExistence type="predicted"/>
<gene>
    <name evidence="2" type="primary">LOC110779006</name>
</gene>
<accession>A0ABM3RFF5</accession>